<dbReference type="InterPro" id="IPR000387">
    <property type="entry name" value="Tyr_Pase_dom"/>
</dbReference>
<dbReference type="InterPro" id="IPR016130">
    <property type="entry name" value="Tyr_Pase_AS"/>
</dbReference>
<evidence type="ECO:0000313" key="3">
    <source>
        <dbReference type="EMBL" id="MDT8902931.1"/>
    </source>
</evidence>
<dbReference type="RefSeq" id="WP_413781396.1">
    <property type="nucleotide sequence ID" value="NZ_JAUOZS010000001.1"/>
</dbReference>
<gene>
    <name evidence="3" type="ORF">Q4T40_16940</name>
</gene>
<dbReference type="Pfam" id="PF14566">
    <property type="entry name" value="PTPlike_phytase"/>
    <property type="match status" value="1"/>
</dbReference>
<name>A0ABU3P467_9FIRM</name>
<keyword evidence="1" id="KW-0732">Signal</keyword>
<dbReference type="Gene3D" id="3.30.70.1690">
    <property type="match status" value="1"/>
</dbReference>
<evidence type="ECO:0000259" key="2">
    <source>
        <dbReference type="PROSITE" id="PS50056"/>
    </source>
</evidence>
<keyword evidence="4" id="KW-1185">Reference proteome</keyword>
<feature type="chain" id="PRO_5045450733" evidence="1">
    <location>
        <begin position="23"/>
        <end position="315"/>
    </location>
</feature>
<comment type="caution">
    <text evidence="3">The sequence shown here is derived from an EMBL/GenBank/DDBJ whole genome shotgun (WGS) entry which is preliminary data.</text>
</comment>
<accession>A0ABU3P467</accession>
<proteinExistence type="predicted"/>
<dbReference type="PROSITE" id="PS00383">
    <property type="entry name" value="TYR_PHOSPHATASE_1"/>
    <property type="match status" value="1"/>
</dbReference>
<evidence type="ECO:0000313" key="4">
    <source>
        <dbReference type="Proteomes" id="UP001254848"/>
    </source>
</evidence>
<dbReference type="PROSITE" id="PS50056">
    <property type="entry name" value="TYR_PHOSPHATASE_2"/>
    <property type="match status" value="1"/>
</dbReference>
<organism evidence="3 4">
    <name type="scientific">Anaeroselena agilis</name>
    <dbReference type="NCBI Taxonomy" id="3063788"/>
    <lineage>
        <taxon>Bacteria</taxon>
        <taxon>Bacillati</taxon>
        <taxon>Bacillota</taxon>
        <taxon>Negativicutes</taxon>
        <taxon>Acetonemataceae</taxon>
        <taxon>Anaeroselena</taxon>
    </lineage>
</organism>
<dbReference type="SMART" id="SM01301">
    <property type="entry name" value="PTPlike_phytase"/>
    <property type="match status" value="1"/>
</dbReference>
<dbReference type="Gene3D" id="3.90.190.10">
    <property type="entry name" value="Protein tyrosine phosphatase superfamily"/>
    <property type="match status" value="1"/>
</dbReference>
<protein>
    <submittedName>
        <fullName evidence="3">Protein tyrosine phosphatase</fullName>
    </submittedName>
</protein>
<feature type="signal peptide" evidence="1">
    <location>
        <begin position="1"/>
        <end position="22"/>
    </location>
</feature>
<sequence length="315" mass="34974">MKKRFALFIILLLILTCSSALAQRSDSPPPLLVIDRPDSASLPSSFRTTTGEWRDVRPAMPSARGLVTLRASGSSQFSEGELMEMLPHLGNNVIIVDLREESHGFLNGAAVSWYGVQNWANKGKTFDQVLADERARLDGLRAVREVDIARSKPRHGKVKLRKMTVGAVASEAEVAAANKAGYFRITATDHVRPADAAVDRFVRFVNQLPPGAWLHFHCRAGHGRTTTFLVMYDILRNGKKVTLADIASRQHLLGGVDLLAAAPAKEGWAREAYLERARFIGEFYRYVTTSPDDLPLSWSDWLKTRPRPLSDGTRL</sequence>
<feature type="domain" description="Tyrosine specific protein phosphatases" evidence="2">
    <location>
        <begin position="199"/>
        <end position="246"/>
    </location>
</feature>
<dbReference type="Proteomes" id="UP001254848">
    <property type="component" value="Unassembled WGS sequence"/>
</dbReference>
<dbReference type="EMBL" id="JAUOZS010000001">
    <property type="protein sequence ID" value="MDT8902931.1"/>
    <property type="molecule type" value="Genomic_DNA"/>
</dbReference>
<dbReference type="InterPro" id="IPR029021">
    <property type="entry name" value="Prot-tyrosine_phosphatase-like"/>
</dbReference>
<dbReference type="SUPFAM" id="SSF52799">
    <property type="entry name" value="(Phosphotyrosine protein) phosphatases II"/>
    <property type="match status" value="1"/>
</dbReference>
<evidence type="ECO:0000256" key="1">
    <source>
        <dbReference type="SAM" id="SignalP"/>
    </source>
</evidence>
<reference evidence="3 4" key="1">
    <citation type="submission" date="2023-07" db="EMBL/GenBank/DDBJ databases">
        <title>The novel representative of Negativicutes class, Anaeroselena agilis gen. nov. sp. nov.</title>
        <authorList>
            <person name="Prokofeva M.I."/>
            <person name="Elcheninov A.G."/>
            <person name="Klyukina A."/>
            <person name="Kublanov I.V."/>
            <person name="Frolov E.N."/>
            <person name="Podosokorskaya O.A."/>
        </authorList>
    </citation>
    <scope>NUCLEOTIDE SEQUENCE [LARGE SCALE GENOMIC DNA]</scope>
    <source>
        <strain evidence="3 4">4137-cl</strain>
    </source>
</reference>